<dbReference type="InterPro" id="IPR000524">
    <property type="entry name" value="Tscrpt_reg_HTH_GntR"/>
</dbReference>
<dbReference type="Proteomes" id="UP000598775">
    <property type="component" value="Unassembled WGS sequence"/>
</dbReference>
<dbReference type="Pfam" id="PF00392">
    <property type="entry name" value="GntR"/>
    <property type="match status" value="1"/>
</dbReference>
<sequence>MSNLSAIDVDAAAPLLRAQPLAFQAYEALRDRIATGQLVPGQRLTERSLALMLGVSPTPVREALRRLEQEGLIERTGPRSLAVVDHSAESLEELQYAEVVLRAAIARVAAAKITPANVEELAERITEIESLALNGTPEALLDAARGFDEAIATIADNPAMASLCASVEIVGRGRRLRAVTVMREKRQDVGLRHLQAHRDLLAALAAHDGDAAESIVRAHLLSSRDLLLSDLDA</sequence>
<proteinExistence type="predicted"/>
<keyword evidence="2" id="KW-0238">DNA-binding</keyword>
<keyword evidence="1" id="KW-0805">Transcription regulation</keyword>
<dbReference type="PANTHER" id="PTHR43537">
    <property type="entry name" value="TRANSCRIPTIONAL REGULATOR, GNTR FAMILY"/>
    <property type="match status" value="1"/>
</dbReference>
<dbReference type="SUPFAM" id="SSF48008">
    <property type="entry name" value="GntR ligand-binding domain-like"/>
    <property type="match status" value="1"/>
</dbReference>
<dbReference type="InterPro" id="IPR011711">
    <property type="entry name" value="GntR_C"/>
</dbReference>
<evidence type="ECO:0000313" key="5">
    <source>
        <dbReference type="EMBL" id="GGF30582.1"/>
    </source>
</evidence>
<dbReference type="PROSITE" id="PS50949">
    <property type="entry name" value="HTH_GNTR"/>
    <property type="match status" value="1"/>
</dbReference>
<dbReference type="GO" id="GO:0043565">
    <property type="term" value="F:sequence-specific DNA binding"/>
    <property type="evidence" value="ECO:0007669"/>
    <property type="project" value="InterPro"/>
</dbReference>
<dbReference type="RefSeq" id="WP_188678716.1">
    <property type="nucleotide sequence ID" value="NZ_BMGP01000004.1"/>
</dbReference>
<evidence type="ECO:0000256" key="2">
    <source>
        <dbReference type="ARBA" id="ARBA00023125"/>
    </source>
</evidence>
<dbReference type="SMART" id="SM00895">
    <property type="entry name" value="FCD"/>
    <property type="match status" value="1"/>
</dbReference>
<dbReference type="InterPro" id="IPR008920">
    <property type="entry name" value="TF_FadR/GntR_C"/>
</dbReference>
<dbReference type="Gene3D" id="1.20.120.530">
    <property type="entry name" value="GntR ligand-binding domain-like"/>
    <property type="match status" value="1"/>
</dbReference>
<dbReference type="InterPro" id="IPR036390">
    <property type="entry name" value="WH_DNA-bd_sf"/>
</dbReference>
<reference evidence="5 6" key="1">
    <citation type="journal article" date="2014" name="Int. J. Syst. Evol. Microbiol.">
        <title>Complete genome sequence of Corynebacterium casei LMG S-19264T (=DSM 44701T), isolated from a smear-ripened cheese.</title>
        <authorList>
            <consortium name="US DOE Joint Genome Institute (JGI-PGF)"/>
            <person name="Walter F."/>
            <person name="Albersmeier A."/>
            <person name="Kalinowski J."/>
            <person name="Ruckert C."/>
        </authorList>
    </citation>
    <scope>NUCLEOTIDE SEQUENCE [LARGE SCALE GENOMIC DNA]</scope>
    <source>
        <strain evidence="5 6">CGMCC 1.12976</strain>
    </source>
</reference>
<dbReference type="Pfam" id="PF07729">
    <property type="entry name" value="FCD"/>
    <property type="match status" value="1"/>
</dbReference>
<dbReference type="AlphaFoldDB" id="A0A917B8T6"/>
<dbReference type="PANTHER" id="PTHR43537:SF45">
    <property type="entry name" value="GNTR FAMILY REGULATORY PROTEIN"/>
    <property type="match status" value="1"/>
</dbReference>
<keyword evidence="6" id="KW-1185">Reference proteome</keyword>
<protein>
    <submittedName>
        <fullName evidence="5">GntR family transcriptional regulator</fullName>
    </submittedName>
</protein>
<organism evidence="5 6">
    <name type="scientific">Subtercola lobariae</name>
    <dbReference type="NCBI Taxonomy" id="1588641"/>
    <lineage>
        <taxon>Bacteria</taxon>
        <taxon>Bacillati</taxon>
        <taxon>Actinomycetota</taxon>
        <taxon>Actinomycetes</taxon>
        <taxon>Micrococcales</taxon>
        <taxon>Microbacteriaceae</taxon>
        <taxon>Subtercola</taxon>
    </lineage>
</organism>
<gene>
    <name evidence="5" type="primary">vanR</name>
    <name evidence="5" type="ORF">GCM10011399_24790</name>
</gene>
<dbReference type="SMART" id="SM00345">
    <property type="entry name" value="HTH_GNTR"/>
    <property type="match status" value="1"/>
</dbReference>
<feature type="domain" description="HTH gntR-type" evidence="4">
    <location>
        <begin position="19"/>
        <end position="86"/>
    </location>
</feature>
<dbReference type="Gene3D" id="1.10.10.10">
    <property type="entry name" value="Winged helix-like DNA-binding domain superfamily/Winged helix DNA-binding domain"/>
    <property type="match status" value="1"/>
</dbReference>
<dbReference type="SUPFAM" id="SSF46785">
    <property type="entry name" value="Winged helix' DNA-binding domain"/>
    <property type="match status" value="1"/>
</dbReference>
<dbReference type="InterPro" id="IPR000485">
    <property type="entry name" value="AsnC-type_HTH_dom"/>
</dbReference>
<dbReference type="EMBL" id="BMGP01000004">
    <property type="protein sequence ID" value="GGF30582.1"/>
    <property type="molecule type" value="Genomic_DNA"/>
</dbReference>
<keyword evidence="3" id="KW-0804">Transcription</keyword>
<evidence type="ECO:0000259" key="4">
    <source>
        <dbReference type="PROSITE" id="PS50949"/>
    </source>
</evidence>
<comment type="caution">
    <text evidence="5">The sequence shown here is derived from an EMBL/GenBank/DDBJ whole genome shotgun (WGS) entry which is preliminary data.</text>
</comment>
<evidence type="ECO:0000256" key="3">
    <source>
        <dbReference type="ARBA" id="ARBA00023163"/>
    </source>
</evidence>
<name>A0A917B8T6_9MICO</name>
<accession>A0A917B8T6</accession>
<dbReference type="GO" id="GO:0003700">
    <property type="term" value="F:DNA-binding transcription factor activity"/>
    <property type="evidence" value="ECO:0007669"/>
    <property type="project" value="InterPro"/>
</dbReference>
<dbReference type="PRINTS" id="PR00033">
    <property type="entry name" value="HTHASNC"/>
</dbReference>
<evidence type="ECO:0000313" key="6">
    <source>
        <dbReference type="Proteomes" id="UP000598775"/>
    </source>
</evidence>
<dbReference type="InterPro" id="IPR036388">
    <property type="entry name" value="WH-like_DNA-bd_sf"/>
</dbReference>
<dbReference type="CDD" id="cd07377">
    <property type="entry name" value="WHTH_GntR"/>
    <property type="match status" value="1"/>
</dbReference>
<evidence type="ECO:0000256" key="1">
    <source>
        <dbReference type="ARBA" id="ARBA00023015"/>
    </source>
</evidence>